<evidence type="ECO:0000313" key="10">
    <source>
        <dbReference type="Proteomes" id="UP000569914"/>
    </source>
</evidence>
<evidence type="ECO:0000256" key="3">
    <source>
        <dbReference type="ARBA" id="ARBA00023015"/>
    </source>
</evidence>
<dbReference type="AlphaFoldDB" id="A0A7Y9I3Q8"/>
<dbReference type="EMBL" id="JACCBU010000001">
    <property type="protein sequence ID" value="NYE69701.1"/>
    <property type="molecule type" value="Genomic_DNA"/>
</dbReference>
<dbReference type="Proteomes" id="UP000569914">
    <property type="component" value="Unassembled WGS sequence"/>
</dbReference>
<dbReference type="InterPro" id="IPR013249">
    <property type="entry name" value="RNA_pol_sigma70_r4_t2"/>
</dbReference>
<dbReference type="InterPro" id="IPR013325">
    <property type="entry name" value="RNA_pol_sigma_r2"/>
</dbReference>
<feature type="domain" description="RNA polymerase sigma factor 70 region 4 type 2" evidence="8">
    <location>
        <begin position="120"/>
        <end position="166"/>
    </location>
</feature>
<dbReference type="GO" id="GO:0003677">
    <property type="term" value="F:DNA binding"/>
    <property type="evidence" value="ECO:0007669"/>
    <property type="project" value="InterPro"/>
</dbReference>
<gene>
    <name evidence="9" type="ORF">BKA15_001030</name>
</gene>
<comment type="similarity">
    <text evidence="1">Belongs to the sigma-70 factor family. ECF subfamily.</text>
</comment>
<comment type="caution">
    <text evidence="9">The sequence shown here is derived from an EMBL/GenBank/DDBJ whole genome shotgun (WGS) entry which is preliminary data.</text>
</comment>
<evidence type="ECO:0000256" key="1">
    <source>
        <dbReference type="ARBA" id="ARBA00010641"/>
    </source>
</evidence>
<dbReference type="Gene3D" id="1.10.1740.10">
    <property type="match status" value="1"/>
</dbReference>
<keyword evidence="3" id="KW-0805">Transcription regulation</keyword>
<feature type="region of interest" description="Disordered" evidence="6">
    <location>
        <begin position="157"/>
        <end position="187"/>
    </location>
</feature>
<feature type="compositionally biased region" description="Basic and acidic residues" evidence="6">
    <location>
        <begin position="174"/>
        <end position="187"/>
    </location>
</feature>
<evidence type="ECO:0000259" key="7">
    <source>
        <dbReference type="Pfam" id="PF04542"/>
    </source>
</evidence>
<name>A0A7Y9I3Q8_9ACTN</name>
<dbReference type="InterPro" id="IPR013324">
    <property type="entry name" value="RNA_pol_sigma_r3/r4-like"/>
</dbReference>
<dbReference type="InterPro" id="IPR036388">
    <property type="entry name" value="WH-like_DNA-bd_sf"/>
</dbReference>
<dbReference type="Pfam" id="PF08281">
    <property type="entry name" value="Sigma70_r4_2"/>
    <property type="match status" value="1"/>
</dbReference>
<dbReference type="NCBIfam" id="TIGR02937">
    <property type="entry name" value="sigma70-ECF"/>
    <property type="match status" value="1"/>
</dbReference>
<dbReference type="InterPro" id="IPR032710">
    <property type="entry name" value="NTF2-like_dom_sf"/>
</dbReference>
<dbReference type="PANTHER" id="PTHR30173:SF43">
    <property type="entry name" value="ECF RNA POLYMERASE SIGMA FACTOR SIGI-RELATED"/>
    <property type="match status" value="1"/>
</dbReference>
<reference evidence="9 10" key="1">
    <citation type="submission" date="2020-07" db="EMBL/GenBank/DDBJ databases">
        <title>Sequencing the genomes of 1000 actinobacteria strains.</title>
        <authorList>
            <person name="Klenk H.-P."/>
        </authorList>
    </citation>
    <scope>NUCLEOTIDE SEQUENCE [LARGE SCALE GENOMIC DNA]</scope>
    <source>
        <strain evidence="9 10">DSM 22083</strain>
    </source>
</reference>
<dbReference type="Pfam" id="PF04542">
    <property type="entry name" value="Sigma70_r2"/>
    <property type="match status" value="1"/>
</dbReference>
<dbReference type="Gene3D" id="1.10.10.10">
    <property type="entry name" value="Winged helix-like DNA-binding domain superfamily/Winged helix DNA-binding domain"/>
    <property type="match status" value="1"/>
</dbReference>
<protein>
    <submittedName>
        <fullName evidence="9">RNA polymerase sigma-70 factor (ECF subfamily)</fullName>
    </submittedName>
</protein>
<dbReference type="GO" id="GO:0006352">
    <property type="term" value="P:DNA-templated transcription initiation"/>
    <property type="evidence" value="ECO:0007669"/>
    <property type="project" value="InterPro"/>
</dbReference>
<comment type="subunit">
    <text evidence="2">Interacts transiently with the RNA polymerase catalytic core formed by RpoA, RpoB, RpoC and RpoZ (2 alpha, 1 beta, 1 beta' and 1 omega subunit) to form the RNA polymerase holoenzyme that can initiate transcription.</text>
</comment>
<evidence type="ECO:0000256" key="4">
    <source>
        <dbReference type="ARBA" id="ARBA00023082"/>
    </source>
</evidence>
<dbReference type="RefSeq" id="WP_312878826.1">
    <property type="nucleotide sequence ID" value="NZ_JACCBU010000001.1"/>
</dbReference>
<accession>A0A7Y9I3Q8</accession>
<feature type="region of interest" description="Disordered" evidence="6">
    <location>
        <begin position="83"/>
        <end position="106"/>
    </location>
</feature>
<dbReference type="GO" id="GO:0016987">
    <property type="term" value="F:sigma factor activity"/>
    <property type="evidence" value="ECO:0007669"/>
    <property type="project" value="UniProtKB-KW"/>
</dbReference>
<evidence type="ECO:0000313" key="9">
    <source>
        <dbReference type="EMBL" id="NYE69701.1"/>
    </source>
</evidence>
<dbReference type="InterPro" id="IPR052704">
    <property type="entry name" value="ECF_Sigma-70_Domain"/>
</dbReference>
<evidence type="ECO:0000256" key="2">
    <source>
        <dbReference type="ARBA" id="ARBA00011344"/>
    </source>
</evidence>
<dbReference type="InterPro" id="IPR014284">
    <property type="entry name" value="RNA_pol_sigma-70_dom"/>
</dbReference>
<evidence type="ECO:0000256" key="5">
    <source>
        <dbReference type="ARBA" id="ARBA00023163"/>
    </source>
</evidence>
<keyword evidence="10" id="KW-1185">Reference proteome</keyword>
<feature type="compositionally biased region" description="Basic and acidic residues" evidence="6">
    <location>
        <begin position="83"/>
        <end position="103"/>
    </location>
</feature>
<dbReference type="SUPFAM" id="SSF88659">
    <property type="entry name" value="Sigma3 and sigma4 domains of RNA polymerase sigma factors"/>
    <property type="match status" value="1"/>
</dbReference>
<keyword evidence="5" id="KW-0804">Transcription</keyword>
<dbReference type="PANTHER" id="PTHR30173">
    <property type="entry name" value="SIGMA 19 FACTOR"/>
    <property type="match status" value="1"/>
</dbReference>
<evidence type="ECO:0000256" key="6">
    <source>
        <dbReference type="SAM" id="MobiDB-lite"/>
    </source>
</evidence>
<evidence type="ECO:0000259" key="8">
    <source>
        <dbReference type="Pfam" id="PF08281"/>
    </source>
</evidence>
<feature type="domain" description="RNA polymerase sigma-70 region 2" evidence="7">
    <location>
        <begin position="19"/>
        <end position="81"/>
    </location>
</feature>
<dbReference type="SUPFAM" id="SSF54427">
    <property type="entry name" value="NTF2-like"/>
    <property type="match status" value="1"/>
</dbReference>
<sequence>MPEDKMDLPTEDMLTAAFEDDRSRLRRVAYRILGSAGEADDAVQDAWLRLHRSDPSEIDNLAGWLTTVVSRICLDQLRTRRTRREDSLDARPTELRDDEDHGPEQQAVQADSMGAALMIILDTLAPTERLAFVLHDLFAVPFDEIAPIIDKTPAASRQLASRARRRVRGGSTYDRSRTDTDGTRDQTRQTEVVAAFLDATRNSRFDRLLTLLAPDVVLRADPMAVAAAKASADRGAPRIEAELRGAKAIAKALAGSAQAAQVALVDGFAGATWAPGGQPRSVFEISIRDGRIVSIDLYADPDLVASFDVEILT</sequence>
<keyword evidence="4" id="KW-0731">Sigma factor</keyword>
<dbReference type="Gene3D" id="3.10.450.50">
    <property type="match status" value="1"/>
</dbReference>
<dbReference type="SUPFAM" id="SSF88946">
    <property type="entry name" value="Sigma2 domain of RNA polymerase sigma factors"/>
    <property type="match status" value="1"/>
</dbReference>
<organism evidence="9 10">
    <name type="scientific">Microlunatus parietis</name>
    <dbReference type="NCBI Taxonomy" id="682979"/>
    <lineage>
        <taxon>Bacteria</taxon>
        <taxon>Bacillati</taxon>
        <taxon>Actinomycetota</taxon>
        <taxon>Actinomycetes</taxon>
        <taxon>Propionibacteriales</taxon>
        <taxon>Propionibacteriaceae</taxon>
        <taxon>Microlunatus</taxon>
    </lineage>
</organism>
<proteinExistence type="inferred from homology"/>
<dbReference type="InterPro" id="IPR007627">
    <property type="entry name" value="RNA_pol_sigma70_r2"/>
</dbReference>